<dbReference type="InterPro" id="IPR035093">
    <property type="entry name" value="RelE/ParE_toxin_dom_sf"/>
</dbReference>
<organism evidence="2 3">
    <name type="scientific">Ambispora leptoticha</name>
    <dbReference type="NCBI Taxonomy" id="144679"/>
    <lineage>
        <taxon>Eukaryota</taxon>
        <taxon>Fungi</taxon>
        <taxon>Fungi incertae sedis</taxon>
        <taxon>Mucoromycota</taxon>
        <taxon>Glomeromycotina</taxon>
        <taxon>Glomeromycetes</taxon>
        <taxon>Archaeosporales</taxon>
        <taxon>Ambisporaceae</taxon>
        <taxon>Ambispora</taxon>
    </lineage>
</organism>
<proteinExistence type="predicted"/>
<protein>
    <submittedName>
        <fullName evidence="2">4975_t:CDS:1</fullName>
    </submittedName>
</protein>
<evidence type="ECO:0000256" key="1">
    <source>
        <dbReference type="SAM" id="MobiDB-lite"/>
    </source>
</evidence>
<feature type="compositionally biased region" description="Basic and acidic residues" evidence="1">
    <location>
        <begin position="84"/>
        <end position="112"/>
    </location>
</feature>
<comment type="caution">
    <text evidence="2">The sequence shown here is derived from an EMBL/GenBank/DDBJ whole genome shotgun (WGS) entry which is preliminary data.</text>
</comment>
<keyword evidence="3" id="KW-1185">Reference proteome</keyword>
<feature type="region of interest" description="Disordered" evidence="1">
    <location>
        <begin position="84"/>
        <end position="142"/>
    </location>
</feature>
<dbReference type="OrthoDB" id="2482249at2759"/>
<evidence type="ECO:0000313" key="3">
    <source>
        <dbReference type="Proteomes" id="UP000789508"/>
    </source>
</evidence>
<name>A0A9N9DQN9_9GLOM</name>
<sequence>MEQYLEREFAKLEKITKKPKEYHIKEALIRYMRNIESMEGIKETEKIIKEKKYPHDYHIIVALSSYIEDMEAIRILEERVKNKDESKYYTPKEADQRPKGLRAKNDLKKIGRSDPSTAQEIKSKVEGHLASNPKQNGKPLEYEWEDHYRYNKYGSSSNKRV</sequence>
<dbReference type="EMBL" id="CAJVPS010009234">
    <property type="protein sequence ID" value="CAG8648489.1"/>
    <property type="molecule type" value="Genomic_DNA"/>
</dbReference>
<dbReference type="Gene3D" id="3.30.2310.20">
    <property type="entry name" value="RelE-like"/>
    <property type="match status" value="1"/>
</dbReference>
<dbReference type="AlphaFoldDB" id="A0A9N9DQN9"/>
<accession>A0A9N9DQN9</accession>
<dbReference type="Proteomes" id="UP000789508">
    <property type="component" value="Unassembled WGS sequence"/>
</dbReference>
<evidence type="ECO:0000313" key="2">
    <source>
        <dbReference type="EMBL" id="CAG8648489.1"/>
    </source>
</evidence>
<reference evidence="2" key="1">
    <citation type="submission" date="2021-06" db="EMBL/GenBank/DDBJ databases">
        <authorList>
            <person name="Kallberg Y."/>
            <person name="Tangrot J."/>
            <person name="Rosling A."/>
        </authorList>
    </citation>
    <scope>NUCLEOTIDE SEQUENCE</scope>
    <source>
        <strain evidence="2">FL130A</strain>
    </source>
</reference>
<gene>
    <name evidence="2" type="ORF">ALEPTO_LOCUS9935</name>
</gene>